<evidence type="ECO:0000256" key="6">
    <source>
        <dbReference type="SAM" id="Phobius"/>
    </source>
</evidence>
<proteinExistence type="predicted"/>
<dbReference type="OrthoDB" id="124211at2157"/>
<evidence type="ECO:0000313" key="8">
    <source>
        <dbReference type="EMBL" id="PWR71469.1"/>
    </source>
</evidence>
<keyword evidence="9" id="KW-1185">Reference proteome</keyword>
<dbReference type="AlphaFoldDB" id="A0A2V2MVS9"/>
<feature type="transmembrane region" description="Helical" evidence="6">
    <location>
        <begin position="56"/>
        <end position="83"/>
    </location>
</feature>
<keyword evidence="5 6" id="KW-0472">Membrane</keyword>
<protein>
    <submittedName>
        <fullName evidence="8">DedA family protein</fullName>
    </submittedName>
</protein>
<evidence type="ECO:0000313" key="9">
    <source>
        <dbReference type="Proteomes" id="UP000245657"/>
    </source>
</evidence>
<dbReference type="InterPro" id="IPR032816">
    <property type="entry name" value="VTT_dom"/>
</dbReference>
<dbReference type="NCBIfam" id="NF008102">
    <property type="entry name" value="PRK10847.1"/>
    <property type="match status" value="1"/>
</dbReference>
<sequence>MLETFPGVIDLFIHLDKYLPAMVASYGNLIYGILFVIIFCETGLVVTPFLPGDSLLFISGTVAAVGGLNISLLLVLITSAAIIGDNVNYFIGRFVGQKILELNLPMIKKEHLDKTHEYFEKYGPLTIIVARFAPFVRTFTPFIAGMGAMEYKKFLPYDICGGILWVCTFTLAGYFLGTIPVIKENMSLVALIIIVISLGAVGSIVLEIIRFLKNCITCRGK</sequence>
<feature type="transmembrane region" description="Helical" evidence="6">
    <location>
        <begin position="29"/>
        <end position="50"/>
    </location>
</feature>
<keyword evidence="2" id="KW-1003">Cell membrane</keyword>
<evidence type="ECO:0000256" key="5">
    <source>
        <dbReference type="ARBA" id="ARBA00023136"/>
    </source>
</evidence>
<feature type="transmembrane region" description="Helical" evidence="6">
    <location>
        <begin position="154"/>
        <end position="176"/>
    </location>
</feature>
<evidence type="ECO:0000256" key="3">
    <source>
        <dbReference type="ARBA" id="ARBA00022692"/>
    </source>
</evidence>
<dbReference type="GeneID" id="97550388"/>
<evidence type="ECO:0000256" key="2">
    <source>
        <dbReference type="ARBA" id="ARBA00022475"/>
    </source>
</evidence>
<feature type="domain" description="VTT" evidence="7">
    <location>
        <begin position="51"/>
        <end position="174"/>
    </location>
</feature>
<dbReference type="InterPro" id="IPR032818">
    <property type="entry name" value="DedA-like"/>
</dbReference>
<evidence type="ECO:0000259" key="7">
    <source>
        <dbReference type="Pfam" id="PF09335"/>
    </source>
</evidence>
<keyword evidence="4 6" id="KW-1133">Transmembrane helix</keyword>
<dbReference type="Pfam" id="PF09335">
    <property type="entry name" value="VTT_dom"/>
    <property type="match status" value="1"/>
</dbReference>
<name>A0A2V2MVS9_9EURY</name>
<dbReference type="PANTHER" id="PTHR30353">
    <property type="entry name" value="INNER MEMBRANE PROTEIN DEDA-RELATED"/>
    <property type="match status" value="1"/>
</dbReference>
<organism evidence="8 9">
    <name type="scientific">Methanospirillum lacunae</name>
    <dbReference type="NCBI Taxonomy" id="668570"/>
    <lineage>
        <taxon>Archaea</taxon>
        <taxon>Methanobacteriati</taxon>
        <taxon>Methanobacteriota</taxon>
        <taxon>Stenosarchaea group</taxon>
        <taxon>Methanomicrobia</taxon>
        <taxon>Methanomicrobiales</taxon>
        <taxon>Methanospirillaceae</taxon>
        <taxon>Methanospirillum</taxon>
    </lineage>
</organism>
<dbReference type="RefSeq" id="WP_109969087.1">
    <property type="nucleotide sequence ID" value="NZ_CP176093.1"/>
</dbReference>
<comment type="caution">
    <text evidence="8">The sequence shown here is derived from an EMBL/GenBank/DDBJ whole genome shotgun (WGS) entry which is preliminary data.</text>
</comment>
<evidence type="ECO:0000256" key="1">
    <source>
        <dbReference type="ARBA" id="ARBA00004651"/>
    </source>
</evidence>
<reference evidence="8 9" key="1">
    <citation type="submission" date="2018-05" db="EMBL/GenBank/DDBJ databases">
        <title>Draft genome of Methanospirillum lacunae Ki8-1.</title>
        <authorList>
            <person name="Dueholm M.S."/>
            <person name="Nielsen P.H."/>
            <person name="Bakmann L.F."/>
            <person name="Otzen D.E."/>
        </authorList>
    </citation>
    <scope>NUCLEOTIDE SEQUENCE [LARGE SCALE GENOMIC DNA]</scope>
    <source>
        <strain evidence="8 9">Ki8-1</strain>
    </source>
</reference>
<evidence type="ECO:0000256" key="4">
    <source>
        <dbReference type="ARBA" id="ARBA00022989"/>
    </source>
</evidence>
<dbReference type="InterPro" id="IPR058127">
    <property type="entry name" value="DedA"/>
</dbReference>
<dbReference type="EMBL" id="QGMY01000008">
    <property type="protein sequence ID" value="PWR71469.1"/>
    <property type="molecule type" value="Genomic_DNA"/>
</dbReference>
<comment type="subcellular location">
    <subcellularLocation>
        <location evidence="1">Cell membrane</location>
        <topology evidence="1">Multi-pass membrane protein</topology>
    </subcellularLocation>
</comment>
<dbReference type="GO" id="GO:0005886">
    <property type="term" value="C:plasma membrane"/>
    <property type="evidence" value="ECO:0007669"/>
    <property type="project" value="UniProtKB-SubCell"/>
</dbReference>
<accession>A0A2V2MVS9</accession>
<feature type="transmembrane region" description="Helical" evidence="6">
    <location>
        <begin position="188"/>
        <end position="212"/>
    </location>
</feature>
<keyword evidence="3 6" id="KW-0812">Transmembrane</keyword>
<dbReference type="Proteomes" id="UP000245657">
    <property type="component" value="Unassembled WGS sequence"/>
</dbReference>
<gene>
    <name evidence="8" type="ORF">DK846_11440</name>
</gene>
<dbReference type="PANTHER" id="PTHR30353:SF0">
    <property type="entry name" value="TRANSMEMBRANE PROTEIN"/>
    <property type="match status" value="1"/>
</dbReference>